<dbReference type="GO" id="GO:0005737">
    <property type="term" value="C:cytoplasm"/>
    <property type="evidence" value="ECO:0007669"/>
    <property type="project" value="UniProtKB-SubCell"/>
</dbReference>
<keyword evidence="7 14" id="KW-0274">FAD</keyword>
<keyword evidence="8 16" id="KW-0560">Oxidoreductase</keyword>
<evidence type="ECO:0000256" key="2">
    <source>
        <dbReference type="ARBA" id="ARBA00007532"/>
    </source>
</evidence>
<dbReference type="EMBL" id="FQTU01000006">
    <property type="protein sequence ID" value="SHE74328.1"/>
    <property type="molecule type" value="Genomic_DNA"/>
</dbReference>
<dbReference type="PRINTS" id="PR00368">
    <property type="entry name" value="FADPNR"/>
</dbReference>
<feature type="binding site" evidence="14">
    <location>
        <position position="306"/>
    </location>
    <ligand>
        <name>FAD</name>
        <dbReference type="ChEBI" id="CHEBI:57692"/>
    </ligand>
</feature>
<evidence type="ECO:0000256" key="3">
    <source>
        <dbReference type="ARBA" id="ARBA00012608"/>
    </source>
</evidence>
<dbReference type="NCBIfam" id="TIGR01350">
    <property type="entry name" value="lipoamide_DH"/>
    <property type="match status" value="1"/>
</dbReference>
<feature type="binding site" evidence="14">
    <location>
        <begin position="312"/>
        <end position="315"/>
    </location>
    <ligand>
        <name>FAD</name>
        <dbReference type="ChEBI" id="CHEBI:57692"/>
    </ligand>
</feature>
<evidence type="ECO:0000313" key="19">
    <source>
        <dbReference type="EMBL" id="SHE74328.1"/>
    </source>
</evidence>
<keyword evidence="20" id="KW-1185">Reference proteome</keyword>
<dbReference type="InterPro" id="IPR006258">
    <property type="entry name" value="Lipoamide_DH"/>
</dbReference>
<dbReference type="PROSITE" id="PS00076">
    <property type="entry name" value="PYRIDINE_REDOX_1"/>
    <property type="match status" value="1"/>
</dbReference>
<evidence type="ECO:0000256" key="13">
    <source>
        <dbReference type="PIRSR" id="PIRSR000350-2"/>
    </source>
</evidence>
<evidence type="ECO:0000256" key="15">
    <source>
        <dbReference type="PIRSR" id="PIRSR000350-4"/>
    </source>
</evidence>
<dbReference type="InterPro" id="IPR016156">
    <property type="entry name" value="FAD/NAD-linked_Rdtase_dimer_sf"/>
</dbReference>
<dbReference type="InterPro" id="IPR023753">
    <property type="entry name" value="FAD/NAD-binding_dom"/>
</dbReference>
<keyword evidence="6 16" id="KW-0285">Flavoprotein</keyword>
<dbReference type="EC" id="1.8.1.4" evidence="3 16"/>
<dbReference type="InterPro" id="IPR036188">
    <property type="entry name" value="FAD/NAD-bd_sf"/>
</dbReference>
<dbReference type="GO" id="GO:0050660">
    <property type="term" value="F:flavin adenine dinucleotide binding"/>
    <property type="evidence" value="ECO:0007669"/>
    <property type="project" value="InterPro"/>
</dbReference>
<evidence type="ECO:0000256" key="10">
    <source>
        <dbReference type="ARBA" id="ARBA00023157"/>
    </source>
</evidence>
<gene>
    <name evidence="19" type="ORF">SAMN02746064_01110</name>
</gene>
<dbReference type="PRINTS" id="PR00411">
    <property type="entry name" value="PNDRDTASEI"/>
</dbReference>
<evidence type="ECO:0000256" key="11">
    <source>
        <dbReference type="ARBA" id="ARBA00023284"/>
    </source>
</evidence>
<dbReference type="OrthoDB" id="9807946at2"/>
<dbReference type="Gene3D" id="3.30.390.30">
    <property type="match status" value="1"/>
</dbReference>
<evidence type="ECO:0000256" key="9">
    <source>
        <dbReference type="ARBA" id="ARBA00023027"/>
    </source>
</evidence>
<comment type="subcellular location">
    <subcellularLocation>
        <location evidence="1">Cytoplasm</location>
    </subcellularLocation>
</comment>
<sequence length="452" mass="48426">MYDLIVVGGGPAGYISAERAGHGGLKTLLIEKASVGGVCLNEGCVPSKTLLHSAKIYDYAKGGEKYGVCCKEVSYDQDKVIDRKDGVVKKLVGGVKAALKANNVELLEADAHIKGKDKEGFLVEAGGQVYKAKYLLIATGSGVLVPPIPGLREGLDEGAVLTNKEILSLREIPESLVVIGGGVIGLEMASYYNSVGSKVTVVEMLEKIAGQNDEELSRILQGNLKSKGIEFILGAKVTKVDGNKVVFEKEGKEREVSGSKILLSIGRRPTTEGIGLENISVNMKRGAVVTDEQMKTNIPGVYAAGDVNGKSMLAHTAYREGEVAINNILGKKDIMRYQAVPSVIYTHPEVASVGETESTAKDKGLDFTVKKISNNYSGRYMAENERGDGITKILIDNEYDRIIGVQIIGSYASEIIYGAGLMIETELPVGDIKELVFPHPTVSEVIREALFS</sequence>
<comment type="cofactor">
    <cofactor evidence="14 16">
        <name>FAD</name>
        <dbReference type="ChEBI" id="CHEBI:57692"/>
    </cofactor>
    <text evidence="14 16">Binds 1 FAD per subunit.</text>
</comment>
<feature type="binding site" evidence="14">
    <location>
        <begin position="180"/>
        <end position="187"/>
    </location>
    <ligand>
        <name>NAD(+)</name>
        <dbReference type="ChEBI" id="CHEBI:57540"/>
    </ligand>
</feature>
<evidence type="ECO:0000259" key="18">
    <source>
        <dbReference type="Pfam" id="PF07992"/>
    </source>
</evidence>
<dbReference type="InterPro" id="IPR004099">
    <property type="entry name" value="Pyr_nucl-diS_OxRdtase_dimer"/>
</dbReference>
<evidence type="ECO:0000256" key="6">
    <source>
        <dbReference type="ARBA" id="ARBA00022630"/>
    </source>
</evidence>
<proteinExistence type="inferred from homology"/>
<dbReference type="PANTHER" id="PTHR22912:SF217">
    <property type="entry name" value="DIHYDROLIPOYL DEHYDROGENASE"/>
    <property type="match status" value="1"/>
</dbReference>
<feature type="disulfide bond" description="Redox-active" evidence="15">
    <location>
        <begin position="39"/>
        <end position="44"/>
    </location>
</feature>
<comment type="similarity">
    <text evidence="2 16">Belongs to the class-I pyridine nucleotide-disulfide oxidoreductase family.</text>
</comment>
<evidence type="ECO:0000256" key="1">
    <source>
        <dbReference type="ARBA" id="ARBA00004496"/>
    </source>
</evidence>
<evidence type="ECO:0000256" key="4">
    <source>
        <dbReference type="ARBA" id="ARBA00016961"/>
    </source>
</evidence>
<dbReference type="InterPro" id="IPR012999">
    <property type="entry name" value="Pyr_OxRdtase_I_AS"/>
</dbReference>
<evidence type="ECO:0000256" key="7">
    <source>
        <dbReference type="ARBA" id="ARBA00022827"/>
    </source>
</evidence>
<dbReference type="InterPro" id="IPR001100">
    <property type="entry name" value="Pyr_nuc-diS_OxRdtase"/>
</dbReference>
<dbReference type="SUPFAM" id="SSF55424">
    <property type="entry name" value="FAD/NAD-linked reductases, dimerisation (C-terminal) domain"/>
    <property type="match status" value="1"/>
</dbReference>
<keyword evidence="11 16" id="KW-0676">Redox-active center</keyword>
<dbReference type="GO" id="GO:0006103">
    <property type="term" value="P:2-oxoglutarate metabolic process"/>
    <property type="evidence" value="ECO:0007669"/>
    <property type="project" value="TreeGrafter"/>
</dbReference>
<dbReference type="FunFam" id="3.30.390.30:FF:000001">
    <property type="entry name" value="Dihydrolipoyl dehydrogenase"/>
    <property type="match status" value="1"/>
</dbReference>
<accession>A0A1M4VZB8</accession>
<feature type="active site" description="Proton acceptor" evidence="13">
    <location>
        <position position="439"/>
    </location>
</feature>
<evidence type="ECO:0000256" key="12">
    <source>
        <dbReference type="ARBA" id="ARBA00049187"/>
    </source>
</evidence>
<dbReference type="AlphaFoldDB" id="A0A1M4VZB8"/>
<evidence type="ECO:0000256" key="16">
    <source>
        <dbReference type="RuleBase" id="RU003692"/>
    </source>
</evidence>
<feature type="domain" description="Pyridine nucleotide-disulphide oxidoreductase dimerisation" evidence="17">
    <location>
        <begin position="340"/>
        <end position="449"/>
    </location>
</feature>
<dbReference type="STRING" id="1120975.SAMN02746064_01110"/>
<dbReference type="RefSeq" id="WP_073270096.1">
    <property type="nucleotide sequence ID" value="NZ_FQTU01000006.1"/>
</dbReference>
<evidence type="ECO:0000256" key="5">
    <source>
        <dbReference type="ARBA" id="ARBA00022490"/>
    </source>
</evidence>
<protein>
    <recommendedName>
        <fullName evidence="4 16">Dihydrolipoyl dehydrogenase</fullName>
        <ecNumber evidence="3 16">1.8.1.4</ecNumber>
    </recommendedName>
</protein>
<feature type="binding site" evidence="14">
    <location>
        <position position="266"/>
    </location>
    <ligand>
        <name>NAD(+)</name>
        <dbReference type="ChEBI" id="CHEBI:57540"/>
    </ligand>
</feature>
<dbReference type="Proteomes" id="UP000184251">
    <property type="component" value="Unassembled WGS sequence"/>
</dbReference>
<keyword evidence="14" id="KW-0547">Nucleotide-binding</keyword>
<keyword evidence="5" id="KW-0963">Cytoplasm</keyword>
<dbReference type="GO" id="GO:0004148">
    <property type="term" value="F:dihydrolipoyl dehydrogenase (NADH) activity"/>
    <property type="evidence" value="ECO:0007669"/>
    <property type="project" value="UniProtKB-EC"/>
</dbReference>
<dbReference type="PANTHER" id="PTHR22912">
    <property type="entry name" value="DISULFIDE OXIDOREDUCTASE"/>
    <property type="match status" value="1"/>
</dbReference>
<organism evidence="19 20">
    <name type="scientific">Alkalibacter saccharofermentans DSM 14828</name>
    <dbReference type="NCBI Taxonomy" id="1120975"/>
    <lineage>
        <taxon>Bacteria</taxon>
        <taxon>Bacillati</taxon>
        <taxon>Bacillota</taxon>
        <taxon>Clostridia</taxon>
        <taxon>Eubacteriales</taxon>
        <taxon>Eubacteriaceae</taxon>
        <taxon>Alkalibacter</taxon>
    </lineage>
</organism>
<feature type="domain" description="FAD/NAD(P)-binding" evidence="18">
    <location>
        <begin position="2"/>
        <end position="321"/>
    </location>
</feature>
<comment type="miscellaneous">
    <text evidence="16">The active site is a redox-active disulfide bond.</text>
</comment>
<dbReference type="Gene3D" id="3.50.50.60">
    <property type="entry name" value="FAD/NAD(P)-binding domain"/>
    <property type="match status" value="2"/>
</dbReference>
<dbReference type="InterPro" id="IPR050151">
    <property type="entry name" value="Class-I_Pyr_Nuc-Dis_Oxidored"/>
</dbReference>
<keyword evidence="9 14" id="KW-0520">NAD</keyword>
<comment type="catalytic activity">
    <reaction evidence="12 16">
        <text>N(6)-[(R)-dihydrolipoyl]-L-lysyl-[protein] + NAD(+) = N(6)-[(R)-lipoyl]-L-lysyl-[protein] + NADH + H(+)</text>
        <dbReference type="Rhea" id="RHEA:15045"/>
        <dbReference type="Rhea" id="RHEA-COMP:10474"/>
        <dbReference type="Rhea" id="RHEA-COMP:10475"/>
        <dbReference type="ChEBI" id="CHEBI:15378"/>
        <dbReference type="ChEBI" id="CHEBI:57540"/>
        <dbReference type="ChEBI" id="CHEBI:57945"/>
        <dbReference type="ChEBI" id="CHEBI:83099"/>
        <dbReference type="ChEBI" id="CHEBI:83100"/>
        <dbReference type="EC" id="1.8.1.4"/>
    </reaction>
</comment>
<feature type="binding site" evidence="14">
    <location>
        <position position="203"/>
    </location>
    <ligand>
        <name>NAD(+)</name>
        <dbReference type="ChEBI" id="CHEBI:57540"/>
    </ligand>
</feature>
<dbReference type="Pfam" id="PF07992">
    <property type="entry name" value="Pyr_redox_2"/>
    <property type="match status" value="1"/>
</dbReference>
<evidence type="ECO:0000259" key="17">
    <source>
        <dbReference type="Pfam" id="PF02852"/>
    </source>
</evidence>
<dbReference type="SUPFAM" id="SSF51905">
    <property type="entry name" value="FAD/NAD(P)-binding domain"/>
    <property type="match status" value="1"/>
</dbReference>
<evidence type="ECO:0000256" key="8">
    <source>
        <dbReference type="ARBA" id="ARBA00023002"/>
    </source>
</evidence>
<reference evidence="19 20" key="1">
    <citation type="submission" date="2016-11" db="EMBL/GenBank/DDBJ databases">
        <authorList>
            <person name="Jaros S."/>
            <person name="Januszkiewicz K."/>
            <person name="Wedrychowicz H."/>
        </authorList>
    </citation>
    <scope>NUCLEOTIDE SEQUENCE [LARGE SCALE GENOMIC DNA]</scope>
    <source>
        <strain evidence="19 20">DSM 14828</strain>
    </source>
</reference>
<dbReference type="PIRSF" id="PIRSF000350">
    <property type="entry name" value="Mercury_reductase_MerA"/>
    <property type="match status" value="1"/>
</dbReference>
<keyword evidence="10" id="KW-1015">Disulfide bond</keyword>
<feature type="binding site" evidence="14">
    <location>
        <begin position="139"/>
        <end position="141"/>
    </location>
    <ligand>
        <name>FAD</name>
        <dbReference type="ChEBI" id="CHEBI:57692"/>
    </ligand>
</feature>
<feature type="binding site" evidence="14">
    <location>
        <position position="48"/>
    </location>
    <ligand>
        <name>FAD</name>
        <dbReference type="ChEBI" id="CHEBI:57692"/>
    </ligand>
</feature>
<name>A0A1M4VZB8_9FIRM</name>
<evidence type="ECO:0000313" key="20">
    <source>
        <dbReference type="Proteomes" id="UP000184251"/>
    </source>
</evidence>
<evidence type="ECO:0000256" key="14">
    <source>
        <dbReference type="PIRSR" id="PIRSR000350-3"/>
    </source>
</evidence>
<dbReference type="Pfam" id="PF02852">
    <property type="entry name" value="Pyr_redox_dim"/>
    <property type="match status" value="1"/>
</dbReference>